<evidence type="ECO:0000313" key="3">
    <source>
        <dbReference type="EMBL" id="KAK6174687.1"/>
    </source>
</evidence>
<evidence type="ECO:0000313" key="4">
    <source>
        <dbReference type="Proteomes" id="UP001347796"/>
    </source>
</evidence>
<accession>A0AAN8PAK5</accession>
<dbReference type="EMBL" id="JAZGQO010000011">
    <property type="protein sequence ID" value="KAK6174687.1"/>
    <property type="molecule type" value="Genomic_DNA"/>
</dbReference>
<dbReference type="GO" id="GO:0005185">
    <property type="term" value="F:neurohypophyseal hormone activity"/>
    <property type="evidence" value="ECO:0007669"/>
    <property type="project" value="InterPro"/>
</dbReference>
<reference evidence="3 4" key="1">
    <citation type="submission" date="2024-01" db="EMBL/GenBank/DDBJ databases">
        <title>The genome of the rayed Mediterranean limpet Patella caerulea (Linnaeus, 1758).</title>
        <authorList>
            <person name="Anh-Thu Weber A."/>
            <person name="Halstead-Nussloch G."/>
        </authorList>
    </citation>
    <scope>NUCLEOTIDE SEQUENCE [LARGE SCALE GENOMIC DNA]</scope>
    <source>
        <strain evidence="3">AATW-2023a</strain>
        <tissue evidence="3">Whole specimen</tissue>
    </source>
</reference>
<keyword evidence="4" id="KW-1185">Reference proteome</keyword>
<dbReference type="AlphaFoldDB" id="A0AAN8PAK5"/>
<proteinExistence type="inferred from homology"/>
<comment type="caution">
    <text evidence="3">The sequence shown here is derived from an EMBL/GenBank/DDBJ whole genome shotgun (WGS) entry which is preliminary data.</text>
</comment>
<dbReference type="PANTHER" id="PTHR11681:SF5">
    <property type="entry name" value="ISOTOCIN"/>
    <property type="match status" value="1"/>
</dbReference>
<protein>
    <submittedName>
        <fullName evidence="3">Uncharacterized protein</fullName>
    </submittedName>
</protein>
<dbReference type="SMART" id="SM00003">
    <property type="entry name" value="NH"/>
    <property type="match status" value="1"/>
</dbReference>
<dbReference type="Proteomes" id="UP001347796">
    <property type="component" value="Unassembled WGS sequence"/>
</dbReference>
<gene>
    <name evidence="3" type="ORF">SNE40_017918</name>
</gene>
<evidence type="ECO:0000256" key="1">
    <source>
        <dbReference type="ARBA" id="ARBA00007369"/>
    </source>
</evidence>
<organism evidence="3 4">
    <name type="scientific">Patella caerulea</name>
    <name type="common">Rayed Mediterranean limpet</name>
    <dbReference type="NCBI Taxonomy" id="87958"/>
    <lineage>
        <taxon>Eukaryota</taxon>
        <taxon>Metazoa</taxon>
        <taxon>Spiralia</taxon>
        <taxon>Lophotrochozoa</taxon>
        <taxon>Mollusca</taxon>
        <taxon>Gastropoda</taxon>
        <taxon>Patellogastropoda</taxon>
        <taxon>Patelloidea</taxon>
        <taxon>Patellidae</taxon>
        <taxon>Patella</taxon>
    </lineage>
</organism>
<dbReference type="InterPro" id="IPR036387">
    <property type="entry name" value="Neurhyp_horm_dom_sf"/>
</dbReference>
<dbReference type="Gene3D" id="2.60.9.10">
    <property type="entry name" value="Neurohypophysial hormone domain"/>
    <property type="match status" value="1"/>
</dbReference>
<dbReference type="PANTHER" id="PTHR11681">
    <property type="entry name" value="NEUROPHYSIN"/>
    <property type="match status" value="1"/>
</dbReference>
<dbReference type="SUPFAM" id="SSF49606">
    <property type="entry name" value="Neurophysin II"/>
    <property type="match status" value="1"/>
</dbReference>
<dbReference type="PRINTS" id="PR00831">
    <property type="entry name" value="NEUROPHYSIN"/>
</dbReference>
<dbReference type="GO" id="GO:0030141">
    <property type="term" value="C:secretory granule"/>
    <property type="evidence" value="ECO:0007669"/>
    <property type="project" value="TreeGrafter"/>
</dbReference>
<evidence type="ECO:0000256" key="2">
    <source>
        <dbReference type="ARBA" id="ARBA00023157"/>
    </source>
</evidence>
<name>A0AAN8PAK5_PATCE</name>
<comment type="similarity">
    <text evidence="1">Belongs to the vasopressin/oxytocin family.</text>
</comment>
<dbReference type="Pfam" id="PF00184">
    <property type="entry name" value="Hormone_5"/>
    <property type="match status" value="1"/>
</dbReference>
<sequence>MRCGPGNSGQCVGPKICCGESFGCYMGTEETSVCGQENDSTTPCTVRGEPCGSRQLGTCVANGFCCDSEACSSNSRCMAMQESKKSQSSKEELLNLIQRLLKSKNYD</sequence>
<dbReference type="GO" id="GO:0005615">
    <property type="term" value="C:extracellular space"/>
    <property type="evidence" value="ECO:0007669"/>
    <property type="project" value="TreeGrafter"/>
</dbReference>
<keyword evidence="2" id="KW-1015">Disulfide bond</keyword>
<dbReference type="InterPro" id="IPR000981">
    <property type="entry name" value="Neurhyp_horm"/>
</dbReference>